<reference evidence="2" key="1">
    <citation type="submission" date="2015-07" db="EMBL/GenBank/DDBJ databases">
        <title>MeaNS - Measles Nucleotide Surveillance Program.</title>
        <authorList>
            <person name="Tran T."/>
            <person name="Druce J."/>
        </authorList>
    </citation>
    <scope>NUCLEOTIDE SEQUENCE</scope>
    <source>
        <strain evidence="2">UCB-OBI-ISO-001</strain>
        <tissue evidence="2">Gonad</tissue>
    </source>
</reference>
<organism evidence="2">
    <name type="scientific">Octopus bimaculoides</name>
    <name type="common">California two-spotted octopus</name>
    <dbReference type="NCBI Taxonomy" id="37653"/>
    <lineage>
        <taxon>Eukaryota</taxon>
        <taxon>Metazoa</taxon>
        <taxon>Spiralia</taxon>
        <taxon>Lophotrochozoa</taxon>
        <taxon>Mollusca</taxon>
        <taxon>Cephalopoda</taxon>
        <taxon>Coleoidea</taxon>
        <taxon>Octopodiformes</taxon>
        <taxon>Octopoda</taxon>
        <taxon>Incirrata</taxon>
        <taxon>Octopodidae</taxon>
        <taxon>Octopus</taxon>
    </lineage>
</organism>
<proteinExistence type="predicted"/>
<protein>
    <submittedName>
        <fullName evidence="2">Uncharacterized protein</fullName>
    </submittedName>
</protein>
<feature type="region of interest" description="Disordered" evidence="1">
    <location>
        <begin position="1"/>
        <end position="33"/>
    </location>
</feature>
<evidence type="ECO:0000256" key="1">
    <source>
        <dbReference type="SAM" id="MobiDB-lite"/>
    </source>
</evidence>
<dbReference type="AlphaFoldDB" id="A0A0L8FR02"/>
<evidence type="ECO:0000313" key="2">
    <source>
        <dbReference type="EMBL" id="KOF67087.1"/>
    </source>
</evidence>
<gene>
    <name evidence="2" type="ORF">OCBIM_22010512mg</name>
</gene>
<name>A0A0L8FR02_OCTBM</name>
<dbReference type="EMBL" id="KQ427407">
    <property type="protein sequence ID" value="KOF67087.1"/>
    <property type="molecule type" value="Genomic_DNA"/>
</dbReference>
<feature type="compositionally biased region" description="Basic and acidic residues" evidence="1">
    <location>
        <begin position="15"/>
        <end position="29"/>
    </location>
</feature>
<sequence>MLNGNNAPLFEDSDSEQRKNRNHGRRIDGPRVFGRKQGSDCRYFCVERLNHQRHYVDPVTGAHAQAIERSWLDAKTMILKKMRGVGIELFQSHLDHFCWKMIRKDSDDLFVSLKWILFYHIE</sequence>
<accession>A0A0L8FR02</accession>